<keyword evidence="9" id="KW-0812">Transmembrane</keyword>
<dbReference type="CDD" id="cd20617">
    <property type="entry name" value="CYP1_2-like"/>
    <property type="match status" value="1"/>
</dbReference>
<keyword evidence="4 8" id="KW-0560">Oxidoreductase</keyword>
<evidence type="ECO:0000256" key="2">
    <source>
        <dbReference type="ARBA" id="ARBA00010617"/>
    </source>
</evidence>
<dbReference type="PANTHER" id="PTHR24284">
    <property type="entry name" value="CYTOCHROME P450 FAMILY"/>
    <property type="match status" value="1"/>
</dbReference>
<dbReference type="GO" id="GO:0004497">
    <property type="term" value="F:monooxygenase activity"/>
    <property type="evidence" value="ECO:0007669"/>
    <property type="project" value="UniProtKB-KW"/>
</dbReference>
<dbReference type="EMBL" id="BTSY01000004">
    <property type="protein sequence ID" value="GMT24533.1"/>
    <property type="molecule type" value="Genomic_DNA"/>
</dbReference>
<evidence type="ECO:0000256" key="8">
    <source>
        <dbReference type="RuleBase" id="RU000461"/>
    </source>
</evidence>
<evidence type="ECO:0008006" key="12">
    <source>
        <dbReference type="Google" id="ProtNLM"/>
    </source>
</evidence>
<keyword evidence="3 7" id="KW-0479">Metal-binding</keyword>
<sequence length="504" mass="58094">TLCLFSAKGNPEMMLILLAIVALAVYGLLRYYWWVRKYPKGPTPVPFIGNMMQVDFARQYRISMDFAPSFDGVFTLFNPIPIVFLTDYEAIREAFVEKGDDFAGRPDNVVMQEIFMYSPNSGVINSNGENWREQRRVALSIMRDFGMGKNLMEEQVLSSVTEYLECLEKIEDKSKVDLHWPIQLMVSNIINETLFGYRYKYDDCDSLIRYVEDFQKWIMDLAKSPEIVVGFAAPSLLKIPFIGYHCLYKHRDNMRKICQYIVDNVVKCLEGYKPDDEPACFVHAYKRRMPNNAFLDDNNLISTCNDFFMAGQETTTTTLRWAILYLALNQKAQDKLRFEIHSIVGRDRLPRMADKSQMIYAQATTLEIQRMANIVGGNLTHRTTRDTVVKGHKIPKDTFINGDIHYVMARDPNFVDPDRFNPDRFLAEDGKSLKKELVDRVVAFSLGKRACAGEALARVELLLGLTATVQNYRILPREGEPIDLDPLPMNILQPKDQFIRLEKV</sequence>
<dbReference type="Proteomes" id="UP001432322">
    <property type="component" value="Unassembled WGS sequence"/>
</dbReference>
<dbReference type="PRINTS" id="PR00385">
    <property type="entry name" value="P450"/>
</dbReference>
<evidence type="ECO:0000256" key="4">
    <source>
        <dbReference type="ARBA" id="ARBA00023002"/>
    </source>
</evidence>
<gene>
    <name evidence="10" type="ORF">PFISCL1PPCAC_15830</name>
</gene>
<dbReference type="AlphaFoldDB" id="A0AAV5W1G1"/>
<keyword evidence="6 8" id="KW-0503">Monooxygenase</keyword>
<evidence type="ECO:0000313" key="10">
    <source>
        <dbReference type="EMBL" id="GMT24533.1"/>
    </source>
</evidence>
<keyword evidence="7 8" id="KW-0349">Heme</keyword>
<accession>A0AAV5W1G1</accession>
<comment type="cofactor">
    <cofactor evidence="1 7">
        <name>heme</name>
        <dbReference type="ChEBI" id="CHEBI:30413"/>
    </cofactor>
</comment>
<name>A0AAV5W1G1_9BILA</name>
<feature type="non-terminal residue" evidence="10">
    <location>
        <position position="1"/>
    </location>
</feature>
<dbReference type="InterPro" id="IPR036396">
    <property type="entry name" value="Cyt_P450_sf"/>
</dbReference>
<keyword evidence="9" id="KW-0472">Membrane</keyword>
<proteinExistence type="inferred from homology"/>
<dbReference type="GO" id="GO:0016705">
    <property type="term" value="F:oxidoreductase activity, acting on paired donors, with incorporation or reduction of molecular oxygen"/>
    <property type="evidence" value="ECO:0007669"/>
    <property type="project" value="InterPro"/>
</dbReference>
<dbReference type="GO" id="GO:0005506">
    <property type="term" value="F:iron ion binding"/>
    <property type="evidence" value="ECO:0007669"/>
    <property type="project" value="InterPro"/>
</dbReference>
<comment type="similarity">
    <text evidence="2 8">Belongs to the cytochrome P450 family.</text>
</comment>
<feature type="binding site" description="axial binding residue" evidence="7">
    <location>
        <position position="451"/>
    </location>
    <ligand>
        <name>heme</name>
        <dbReference type="ChEBI" id="CHEBI:30413"/>
    </ligand>
    <ligandPart>
        <name>Fe</name>
        <dbReference type="ChEBI" id="CHEBI:18248"/>
    </ligandPart>
</feature>
<dbReference type="Pfam" id="PF00067">
    <property type="entry name" value="p450"/>
    <property type="match status" value="1"/>
</dbReference>
<keyword evidence="9" id="KW-1133">Transmembrane helix</keyword>
<evidence type="ECO:0000256" key="1">
    <source>
        <dbReference type="ARBA" id="ARBA00001971"/>
    </source>
</evidence>
<dbReference type="GO" id="GO:0020037">
    <property type="term" value="F:heme binding"/>
    <property type="evidence" value="ECO:0007669"/>
    <property type="project" value="InterPro"/>
</dbReference>
<dbReference type="InterPro" id="IPR017972">
    <property type="entry name" value="Cyt_P450_CS"/>
</dbReference>
<dbReference type="Gene3D" id="1.10.630.10">
    <property type="entry name" value="Cytochrome P450"/>
    <property type="match status" value="1"/>
</dbReference>
<protein>
    <recommendedName>
        <fullName evidence="12">Cytochrome P450</fullName>
    </recommendedName>
</protein>
<feature type="transmembrane region" description="Helical" evidence="9">
    <location>
        <begin position="14"/>
        <end position="33"/>
    </location>
</feature>
<keyword evidence="11" id="KW-1185">Reference proteome</keyword>
<keyword evidence="5 7" id="KW-0408">Iron</keyword>
<organism evidence="10 11">
    <name type="scientific">Pristionchus fissidentatus</name>
    <dbReference type="NCBI Taxonomy" id="1538716"/>
    <lineage>
        <taxon>Eukaryota</taxon>
        <taxon>Metazoa</taxon>
        <taxon>Ecdysozoa</taxon>
        <taxon>Nematoda</taxon>
        <taxon>Chromadorea</taxon>
        <taxon>Rhabditida</taxon>
        <taxon>Rhabditina</taxon>
        <taxon>Diplogasteromorpha</taxon>
        <taxon>Diplogasteroidea</taxon>
        <taxon>Neodiplogasteridae</taxon>
        <taxon>Pristionchus</taxon>
    </lineage>
</organism>
<evidence type="ECO:0000256" key="7">
    <source>
        <dbReference type="PIRSR" id="PIRSR602401-1"/>
    </source>
</evidence>
<evidence type="ECO:0000256" key="9">
    <source>
        <dbReference type="SAM" id="Phobius"/>
    </source>
</evidence>
<dbReference type="PROSITE" id="PS00086">
    <property type="entry name" value="CYTOCHROME_P450"/>
    <property type="match status" value="1"/>
</dbReference>
<evidence type="ECO:0000256" key="6">
    <source>
        <dbReference type="ARBA" id="ARBA00023033"/>
    </source>
</evidence>
<dbReference type="PRINTS" id="PR00463">
    <property type="entry name" value="EP450I"/>
</dbReference>
<evidence type="ECO:0000256" key="3">
    <source>
        <dbReference type="ARBA" id="ARBA00022723"/>
    </source>
</evidence>
<dbReference type="FunFam" id="1.10.630.10:FF:000036">
    <property type="entry name" value="CYtochrome P450 family"/>
    <property type="match status" value="1"/>
</dbReference>
<dbReference type="InterPro" id="IPR001128">
    <property type="entry name" value="Cyt_P450"/>
</dbReference>
<comment type="caution">
    <text evidence="10">The sequence shown here is derived from an EMBL/GenBank/DDBJ whole genome shotgun (WGS) entry which is preliminary data.</text>
</comment>
<dbReference type="SUPFAM" id="SSF48264">
    <property type="entry name" value="Cytochrome P450"/>
    <property type="match status" value="1"/>
</dbReference>
<dbReference type="PANTHER" id="PTHR24284:SF1">
    <property type="entry name" value="CYTOCHROME P450 FAMILY"/>
    <property type="match status" value="1"/>
</dbReference>
<dbReference type="InterPro" id="IPR002401">
    <property type="entry name" value="Cyt_P450_E_grp-I"/>
</dbReference>
<evidence type="ECO:0000256" key="5">
    <source>
        <dbReference type="ARBA" id="ARBA00023004"/>
    </source>
</evidence>
<reference evidence="10" key="1">
    <citation type="submission" date="2023-10" db="EMBL/GenBank/DDBJ databases">
        <title>Genome assembly of Pristionchus species.</title>
        <authorList>
            <person name="Yoshida K."/>
            <person name="Sommer R.J."/>
        </authorList>
    </citation>
    <scope>NUCLEOTIDE SEQUENCE</scope>
    <source>
        <strain evidence="10">RS5133</strain>
    </source>
</reference>
<evidence type="ECO:0000313" key="11">
    <source>
        <dbReference type="Proteomes" id="UP001432322"/>
    </source>
</evidence>